<evidence type="ECO:0008006" key="5">
    <source>
        <dbReference type="Google" id="ProtNLM"/>
    </source>
</evidence>
<evidence type="ECO:0000313" key="3">
    <source>
        <dbReference type="EMBL" id="VDM49695.1"/>
    </source>
</evidence>
<dbReference type="EMBL" id="UYWY01025452">
    <property type="protein sequence ID" value="VDM49695.1"/>
    <property type="molecule type" value="Genomic_DNA"/>
</dbReference>
<evidence type="ECO:0000313" key="2">
    <source>
        <dbReference type="EMBL" id="KHN72510.1"/>
    </source>
</evidence>
<keyword evidence="4" id="KW-1185">Reference proteome</keyword>
<dbReference type="AlphaFoldDB" id="A0A0B2UUG6"/>
<evidence type="ECO:0000313" key="4">
    <source>
        <dbReference type="Proteomes" id="UP000031036"/>
    </source>
</evidence>
<proteinExistence type="predicted"/>
<accession>A0A0B2UUG6</accession>
<dbReference type="EMBL" id="JPKZ01003248">
    <property type="protein sequence ID" value="KHN72510.1"/>
    <property type="molecule type" value="Genomic_DNA"/>
</dbReference>
<sequence>MFMNVIISVLILLQLPDPHTAANECYVGNNHIGVTVQACPSNAFECLKFVCNGPVYTMVKECYDPFNPAISINAYERSCVGTGGEYGWYMCTANRCNDAVTQTRIACNNFALLTATIAFLFR</sequence>
<reference evidence="3" key="2">
    <citation type="submission" date="2018-11" db="EMBL/GenBank/DDBJ databases">
        <authorList>
            <consortium name="Pathogen Informatics"/>
        </authorList>
    </citation>
    <scope>NUCLEOTIDE SEQUENCE [LARGE SCALE GENOMIC DNA]</scope>
</reference>
<gene>
    <name evidence="2" type="ORF">Tcan_14729</name>
    <name evidence="3" type="ORF">TCNE_LOCUS18374</name>
</gene>
<feature type="signal peptide" evidence="1">
    <location>
        <begin position="1"/>
        <end position="21"/>
    </location>
</feature>
<name>A0A0B2UUG6_TOXCA</name>
<feature type="chain" id="PRO_5010412424" description="UPAR/Ly6 domain-containing protein" evidence="1">
    <location>
        <begin position="22"/>
        <end position="122"/>
    </location>
</feature>
<protein>
    <recommendedName>
        <fullName evidence="5">UPAR/Ly6 domain-containing protein</fullName>
    </recommendedName>
</protein>
<evidence type="ECO:0000256" key="1">
    <source>
        <dbReference type="SAM" id="SignalP"/>
    </source>
</evidence>
<keyword evidence="1" id="KW-0732">Signal</keyword>
<reference evidence="2 4" key="1">
    <citation type="submission" date="2014-11" db="EMBL/GenBank/DDBJ databases">
        <title>Genetic blueprint of the zoonotic pathogen Toxocara canis.</title>
        <authorList>
            <person name="Zhu X.-Q."/>
            <person name="Korhonen P.K."/>
            <person name="Cai H."/>
            <person name="Young N.D."/>
            <person name="Nejsum P."/>
            <person name="von Samson-Himmelstjerna G."/>
            <person name="Boag P.R."/>
            <person name="Tan P."/>
            <person name="Li Q."/>
            <person name="Min J."/>
            <person name="Yang Y."/>
            <person name="Wang X."/>
            <person name="Fang X."/>
            <person name="Hall R.S."/>
            <person name="Hofmann A."/>
            <person name="Sternberg P.W."/>
            <person name="Jex A.R."/>
            <person name="Gasser R.B."/>
        </authorList>
    </citation>
    <scope>NUCLEOTIDE SEQUENCE [LARGE SCALE GENOMIC DNA]</scope>
    <source>
        <strain evidence="2">PN_DK_2014</strain>
    </source>
</reference>
<dbReference type="Proteomes" id="UP000031036">
    <property type="component" value="Unassembled WGS sequence"/>
</dbReference>
<organism evidence="2 4">
    <name type="scientific">Toxocara canis</name>
    <name type="common">Canine roundworm</name>
    <dbReference type="NCBI Taxonomy" id="6265"/>
    <lineage>
        <taxon>Eukaryota</taxon>
        <taxon>Metazoa</taxon>
        <taxon>Ecdysozoa</taxon>
        <taxon>Nematoda</taxon>
        <taxon>Chromadorea</taxon>
        <taxon>Rhabditida</taxon>
        <taxon>Spirurina</taxon>
        <taxon>Ascaridomorpha</taxon>
        <taxon>Ascaridoidea</taxon>
        <taxon>Toxocaridae</taxon>
        <taxon>Toxocara</taxon>
    </lineage>
</organism>